<sequence>MSRSLRRGALAAVLALSVVPFAAACGAGDDSQTLQVQPNVVSTSVGDIQIQNANIITEPNGKGPATVTARVFNNSASPQQLTSISVDGVSTPVKLTGPDGKTGPLTVPANGAITLGGAGNPSAVLSDSAGLSQGDFHKTTFSLSSTGQVSLSPLVVPATHYFQTYGASVEATPAPGGSASAPAGKPSGSPSGKPGTPAGHGEHGHVQPSSSAKETVKP</sequence>
<dbReference type="PROSITE" id="PS51257">
    <property type="entry name" value="PROKAR_LIPOPROTEIN"/>
    <property type="match status" value="1"/>
</dbReference>
<organism evidence="3 4">
    <name type="scientific">Streptantibioticus cattleyicolor (strain ATCC 35852 / DSM 46488 / JCM 4925 / NBRC 14057 / NRRL 8057)</name>
    <name type="common">Streptomyces cattleya</name>
    <dbReference type="NCBI Taxonomy" id="1003195"/>
    <lineage>
        <taxon>Bacteria</taxon>
        <taxon>Bacillati</taxon>
        <taxon>Actinomycetota</taxon>
        <taxon>Actinomycetes</taxon>
        <taxon>Kitasatosporales</taxon>
        <taxon>Streptomycetaceae</taxon>
        <taxon>Streptantibioticus</taxon>
    </lineage>
</organism>
<proteinExistence type="predicted"/>
<feature type="chain" id="PRO_5003378924" evidence="2">
    <location>
        <begin position="25"/>
        <end position="218"/>
    </location>
</feature>
<protein>
    <submittedName>
        <fullName evidence="3">Putative lipoprotein</fullName>
    </submittedName>
</protein>
<accession>G8WU24</accession>
<evidence type="ECO:0000256" key="1">
    <source>
        <dbReference type="SAM" id="MobiDB-lite"/>
    </source>
</evidence>
<reference evidence="4" key="1">
    <citation type="submission" date="2011-12" db="EMBL/GenBank/DDBJ databases">
        <title>Complete genome sequence of Streptomyces cattleya strain DSM 46488.</title>
        <authorList>
            <person name="Ou H.-Y."/>
            <person name="Li P."/>
            <person name="Zhao C."/>
            <person name="O'Hagan D."/>
            <person name="Deng Z."/>
        </authorList>
    </citation>
    <scope>NUCLEOTIDE SEQUENCE [LARGE SCALE GENOMIC DNA]</scope>
    <source>
        <strain evidence="4">ATCC 35852 / DSM 46488 / JCM 4925 / NBRC 14057 / NRRL 8057</strain>
    </source>
</reference>
<dbReference type="OrthoDB" id="3824824at2"/>
<evidence type="ECO:0000256" key="2">
    <source>
        <dbReference type="SAM" id="SignalP"/>
    </source>
</evidence>
<name>F8K062_STREN</name>
<dbReference type="SUPFAM" id="SSF110087">
    <property type="entry name" value="DR1885-like metal-binding protein"/>
    <property type="match status" value="1"/>
</dbReference>
<dbReference type="RefSeq" id="WP_014143234.1">
    <property type="nucleotide sequence ID" value="NC_016111.1"/>
</dbReference>
<dbReference type="InterPro" id="IPR036182">
    <property type="entry name" value="PCuAC_sf"/>
</dbReference>
<dbReference type="HOGENOM" id="CLU_090335_0_0_11"/>
<dbReference type="eggNOG" id="ENOG5032ZZ6">
    <property type="taxonomic scope" value="Bacteria"/>
</dbReference>
<dbReference type="PATRIC" id="fig|1003195.11.peg.3994"/>
<feature type="region of interest" description="Disordered" evidence="1">
    <location>
        <begin position="170"/>
        <end position="218"/>
    </location>
</feature>
<keyword evidence="3" id="KW-0449">Lipoprotein</keyword>
<feature type="compositionally biased region" description="Low complexity" evidence="1">
    <location>
        <begin position="171"/>
        <end position="199"/>
    </location>
</feature>
<dbReference type="Proteomes" id="UP000007842">
    <property type="component" value="Chromosome"/>
</dbReference>
<dbReference type="KEGG" id="scy:SCATT_24750"/>
<keyword evidence="2" id="KW-0732">Signal</keyword>
<dbReference type="AlphaFoldDB" id="F8K062"/>
<accession>F8K062</accession>
<evidence type="ECO:0000313" key="3">
    <source>
        <dbReference type="EMBL" id="AEW94846.1"/>
    </source>
</evidence>
<feature type="compositionally biased region" description="Polar residues" evidence="1">
    <location>
        <begin position="207"/>
        <end position="218"/>
    </location>
</feature>
<dbReference type="EMBL" id="CP003219">
    <property type="protein sequence ID" value="AEW94846.1"/>
    <property type="molecule type" value="Genomic_DNA"/>
</dbReference>
<feature type="signal peptide" evidence="2">
    <location>
        <begin position="1"/>
        <end position="24"/>
    </location>
</feature>
<evidence type="ECO:0000313" key="4">
    <source>
        <dbReference type="Proteomes" id="UP000007842"/>
    </source>
</evidence>
<dbReference type="KEGG" id="sct:SCAT_2489"/>
<keyword evidence="4" id="KW-1185">Reference proteome</keyword>
<gene>
    <name evidence="3" type="ordered locus">SCATT_24750</name>
</gene>